<dbReference type="Gene3D" id="3.40.50.2300">
    <property type="match status" value="1"/>
</dbReference>
<reference evidence="3 4" key="1">
    <citation type="journal article" date="2018" name="Mol. Biol. Evol.">
        <title>Analysis of the draft genome of the red seaweed Gracilariopsis chorda provides insights into genome size evolution in Rhodophyta.</title>
        <authorList>
            <person name="Lee J."/>
            <person name="Yang E.C."/>
            <person name="Graf L."/>
            <person name="Yang J.H."/>
            <person name="Qiu H."/>
            <person name="Zel Zion U."/>
            <person name="Chan C.X."/>
            <person name="Stephens T.G."/>
            <person name="Weber A.P.M."/>
            <person name="Boo G.H."/>
            <person name="Boo S.M."/>
            <person name="Kim K.M."/>
            <person name="Shin Y."/>
            <person name="Jung M."/>
            <person name="Lee S.J."/>
            <person name="Yim H.S."/>
            <person name="Lee J.H."/>
            <person name="Bhattacharya D."/>
            <person name="Yoon H.S."/>
        </authorList>
    </citation>
    <scope>NUCLEOTIDE SEQUENCE [LARGE SCALE GENOMIC DNA]</scope>
    <source>
        <strain evidence="3 4">SKKU-2015</strain>
        <tissue evidence="3">Whole body</tissue>
    </source>
</reference>
<dbReference type="Proteomes" id="UP000247409">
    <property type="component" value="Unassembled WGS sequence"/>
</dbReference>
<evidence type="ECO:0000313" key="4">
    <source>
        <dbReference type="Proteomes" id="UP000247409"/>
    </source>
</evidence>
<evidence type="ECO:0000259" key="2">
    <source>
        <dbReference type="PROSITE" id="PS50822"/>
    </source>
</evidence>
<dbReference type="InterPro" id="IPR012337">
    <property type="entry name" value="RNaseH-like_sf"/>
</dbReference>
<dbReference type="PANTHER" id="PTHR22891">
    <property type="entry name" value="EUKARYOTIC TRANSLATION INITIATION FACTOR 2C"/>
    <property type="match status" value="1"/>
</dbReference>
<dbReference type="Pfam" id="PF02171">
    <property type="entry name" value="Piwi"/>
    <property type="match status" value="1"/>
</dbReference>
<dbReference type="SMART" id="SM00950">
    <property type="entry name" value="Piwi"/>
    <property type="match status" value="1"/>
</dbReference>
<accession>A0A2V3IS79</accession>
<feature type="region of interest" description="Disordered" evidence="1">
    <location>
        <begin position="474"/>
        <end position="493"/>
    </location>
</feature>
<protein>
    <submittedName>
        <fullName evidence="3">Protein argonaute-3</fullName>
    </submittedName>
</protein>
<comment type="caution">
    <text evidence="3">The sequence shown here is derived from an EMBL/GenBank/DDBJ whole genome shotgun (WGS) entry which is preliminary data.</text>
</comment>
<dbReference type="InterPro" id="IPR045246">
    <property type="entry name" value="Piwi_ago-like"/>
</dbReference>
<dbReference type="InterPro" id="IPR003165">
    <property type="entry name" value="Piwi"/>
</dbReference>
<keyword evidence="4" id="KW-1185">Reference proteome</keyword>
<sequence>MVRTASTKPHIRRQNASRKVEQLKYRHNPLCSDFNLNVSSSLVRINARVLPPPLIQYQQGTVQPANGQWRAKQGASSPAEIFSWAICCTARLHEEAVKTFARDLISAFERARIEMHMKYPVLYHAEEHRLEREMDRIASEFSKNTRIKMRSPRLQLLVIIRERQETAGYNMIKRAGDLRLGIATQVCLAKHCGPKGRGRDMYCDNVVLKINAKLGGHNGLVAKYSQGPAKGVVPDVDFLDVPHVVLGADVTHPMPGGKGPSIAALVCTRDRQGSQFSAALRSQTGRKEMISDIGDMFKEVYRVWYDNFKGKVHARKIIMFRDGVSEGQFQEVMQEEVAGIRRACVDIGRDMRPKITYIIVTKRHHTRFFPTKREEADRSGNIPPGTVVDTDITSDEFYDFYINSHAGIQGTNKPSKYTVLIDENNIPTDALQGYIYRLTHSFARCNRPVSMVHSAYYAHLLAFRGRAYLGDDGSDSASQASSGSSVPPVPRVHPSHRGRLFFC</sequence>
<dbReference type="GO" id="GO:0003676">
    <property type="term" value="F:nucleic acid binding"/>
    <property type="evidence" value="ECO:0007669"/>
    <property type="project" value="InterPro"/>
</dbReference>
<dbReference type="EMBL" id="NBIV01000077">
    <property type="protein sequence ID" value="PXF44954.1"/>
    <property type="molecule type" value="Genomic_DNA"/>
</dbReference>
<evidence type="ECO:0000256" key="1">
    <source>
        <dbReference type="SAM" id="MobiDB-lite"/>
    </source>
</evidence>
<gene>
    <name evidence="3" type="ORF">BWQ96_05318</name>
</gene>
<feature type="domain" description="Piwi" evidence="2">
    <location>
        <begin position="155"/>
        <end position="470"/>
    </location>
</feature>
<dbReference type="SUPFAM" id="SSF53098">
    <property type="entry name" value="Ribonuclease H-like"/>
    <property type="match status" value="1"/>
</dbReference>
<dbReference type="Pfam" id="PF16488">
    <property type="entry name" value="ArgoL2"/>
    <property type="match status" value="1"/>
</dbReference>
<dbReference type="InterPro" id="IPR036397">
    <property type="entry name" value="RNaseH_sf"/>
</dbReference>
<dbReference type="Gene3D" id="3.30.420.10">
    <property type="entry name" value="Ribonuclease H-like superfamily/Ribonuclease H"/>
    <property type="match status" value="1"/>
</dbReference>
<dbReference type="CDD" id="cd04657">
    <property type="entry name" value="Piwi_ago-like"/>
    <property type="match status" value="1"/>
</dbReference>
<dbReference type="STRING" id="448386.A0A2V3IS79"/>
<proteinExistence type="predicted"/>
<dbReference type="InterPro" id="IPR032472">
    <property type="entry name" value="ArgoL2"/>
</dbReference>
<feature type="compositionally biased region" description="Low complexity" evidence="1">
    <location>
        <begin position="475"/>
        <end position="486"/>
    </location>
</feature>
<name>A0A2V3IS79_9FLOR</name>
<evidence type="ECO:0000313" key="3">
    <source>
        <dbReference type="EMBL" id="PXF44954.1"/>
    </source>
</evidence>
<dbReference type="PROSITE" id="PS50822">
    <property type="entry name" value="PIWI"/>
    <property type="match status" value="1"/>
</dbReference>
<organism evidence="3 4">
    <name type="scientific">Gracilariopsis chorda</name>
    <dbReference type="NCBI Taxonomy" id="448386"/>
    <lineage>
        <taxon>Eukaryota</taxon>
        <taxon>Rhodophyta</taxon>
        <taxon>Florideophyceae</taxon>
        <taxon>Rhodymeniophycidae</taxon>
        <taxon>Gracilariales</taxon>
        <taxon>Gracilariaceae</taxon>
        <taxon>Gracilariopsis</taxon>
    </lineage>
</organism>
<dbReference type="OrthoDB" id="4791at2759"/>
<dbReference type="AlphaFoldDB" id="A0A2V3IS79"/>